<evidence type="ECO:0008006" key="3">
    <source>
        <dbReference type="Google" id="ProtNLM"/>
    </source>
</evidence>
<reference evidence="1 2" key="1">
    <citation type="submission" date="2024-01" db="EMBL/GenBank/DDBJ databases">
        <title>Seven novel Bacillus-like species.</title>
        <authorList>
            <person name="Liu G."/>
        </authorList>
    </citation>
    <scope>NUCLEOTIDE SEQUENCE [LARGE SCALE GENOMIC DNA]</scope>
    <source>
        <strain evidence="1 2">FJAT-51614</strain>
    </source>
</reference>
<protein>
    <recommendedName>
        <fullName evidence="3">Alpha/beta hydrolase</fullName>
    </recommendedName>
</protein>
<name>A0ABU8F7N7_9BACI</name>
<evidence type="ECO:0000313" key="2">
    <source>
        <dbReference type="Proteomes" id="UP001364890"/>
    </source>
</evidence>
<organism evidence="1 2">
    <name type="scientific">Psychrobacillus mangrovi</name>
    <dbReference type="NCBI Taxonomy" id="3117745"/>
    <lineage>
        <taxon>Bacteria</taxon>
        <taxon>Bacillati</taxon>
        <taxon>Bacillota</taxon>
        <taxon>Bacilli</taxon>
        <taxon>Bacillales</taxon>
        <taxon>Bacillaceae</taxon>
        <taxon>Psychrobacillus</taxon>
    </lineage>
</organism>
<gene>
    <name evidence="1" type="ORF">WAX74_14330</name>
</gene>
<comment type="caution">
    <text evidence="1">The sequence shown here is derived from an EMBL/GenBank/DDBJ whole genome shotgun (WGS) entry which is preliminary data.</text>
</comment>
<dbReference type="RefSeq" id="WP_336498365.1">
    <property type="nucleotide sequence ID" value="NZ_JBAWSY010000012.1"/>
</dbReference>
<accession>A0ABU8F7N7</accession>
<dbReference type="InterPro" id="IPR029058">
    <property type="entry name" value="AB_hydrolase_fold"/>
</dbReference>
<dbReference type="SUPFAM" id="SSF53474">
    <property type="entry name" value="alpha/beta-Hydrolases"/>
    <property type="match status" value="1"/>
</dbReference>
<evidence type="ECO:0000313" key="1">
    <source>
        <dbReference type="EMBL" id="MEI4770799.1"/>
    </source>
</evidence>
<keyword evidence="2" id="KW-1185">Reference proteome</keyword>
<dbReference type="Proteomes" id="UP001364890">
    <property type="component" value="Unassembled WGS sequence"/>
</dbReference>
<sequence length="51" mass="5684">MSIQCLTFQYRESGEPFAPPIVALHTLGKSAESWDQMAAILGEKYRVLALD</sequence>
<dbReference type="Gene3D" id="3.40.50.1820">
    <property type="entry name" value="alpha/beta hydrolase"/>
    <property type="match status" value="1"/>
</dbReference>
<dbReference type="EMBL" id="JBAWSY010000012">
    <property type="protein sequence ID" value="MEI4770799.1"/>
    <property type="molecule type" value="Genomic_DNA"/>
</dbReference>
<proteinExistence type="predicted"/>